<evidence type="ECO:0000313" key="1">
    <source>
        <dbReference type="EMBL" id="VEN46357.1"/>
    </source>
</evidence>
<dbReference type="Proteomes" id="UP000410492">
    <property type="component" value="Unassembled WGS sequence"/>
</dbReference>
<accession>A0A653CEJ5</accession>
<dbReference type="OrthoDB" id="6615482at2759"/>
<feature type="non-terminal residue" evidence="1">
    <location>
        <position position="48"/>
    </location>
</feature>
<dbReference type="AlphaFoldDB" id="A0A653CEJ5"/>
<sequence length="48" mass="5355">MGHIYTDAAFVTLYESFQFSLDPKCSVYTAELFAILKALEFLASAESD</sequence>
<evidence type="ECO:0000313" key="2">
    <source>
        <dbReference type="Proteomes" id="UP000410492"/>
    </source>
</evidence>
<protein>
    <submittedName>
        <fullName evidence="1">Uncharacterized protein</fullName>
    </submittedName>
</protein>
<organism evidence="1 2">
    <name type="scientific">Callosobruchus maculatus</name>
    <name type="common">Southern cowpea weevil</name>
    <name type="synonym">Pulse bruchid</name>
    <dbReference type="NCBI Taxonomy" id="64391"/>
    <lineage>
        <taxon>Eukaryota</taxon>
        <taxon>Metazoa</taxon>
        <taxon>Ecdysozoa</taxon>
        <taxon>Arthropoda</taxon>
        <taxon>Hexapoda</taxon>
        <taxon>Insecta</taxon>
        <taxon>Pterygota</taxon>
        <taxon>Neoptera</taxon>
        <taxon>Endopterygota</taxon>
        <taxon>Coleoptera</taxon>
        <taxon>Polyphaga</taxon>
        <taxon>Cucujiformia</taxon>
        <taxon>Chrysomeloidea</taxon>
        <taxon>Chrysomelidae</taxon>
        <taxon>Bruchinae</taxon>
        <taxon>Bruchini</taxon>
        <taxon>Callosobruchus</taxon>
    </lineage>
</organism>
<reference evidence="1 2" key="1">
    <citation type="submission" date="2019-01" db="EMBL/GenBank/DDBJ databases">
        <authorList>
            <person name="Sayadi A."/>
        </authorList>
    </citation>
    <scope>NUCLEOTIDE SEQUENCE [LARGE SCALE GENOMIC DNA]</scope>
</reference>
<dbReference type="EMBL" id="CAACVG010007632">
    <property type="protein sequence ID" value="VEN46357.1"/>
    <property type="molecule type" value="Genomic_DNA"/>
</dbReference>
<name>A0A653CEJ5_CALMS</name>
<keyword evidence="2" id="KW-1185">Reference proteome</keyword>
<gene>
    <name evidence="1" type="ORF">CALMAC_LOCUS8482</name>
</gene>
<proteinExistence type="predicted"/>